<name>A0A249MUZ7_SPHXE</name>
<organism evidence="1 2">
    <name type="scientific">Sphingobium xenophagum</name>
    <dbReference type="NCBI Taxonomy" id="121428"/>
    <lineage>
        <taxon>Bacteria</taxon>
        <taxon>Pseudomonadati</taxon>
        <taxon>Pseudomonadota</taxon>
        <taxon>Alphaproteobacteria</taxon>
        <taxon>Sphingomonadales</taxon>
        <taxon>Sphingomonadaceae</taxon>
        <taxon>Sphingobium</taxon>
    </lineage>
</organism>
<sequence>MLGNLADLAATGLASEPTLRKWLKEQPDCDWLKKRGSNGDAYEIDIPGAIAAWKAKEGDKAEVERQKSEALGQLALELGLVAPAGPTLSIADRKALVDEEISAMKLAHLRKELVPVVSVDGAVGDILARYAQRAATFSARLAKKIDLTREQLVAIEALRAADQNWFADQMENWGKDIVDRRDNPAAALEAPAPNDGR</sequence>
<dbReference type="EMBL" id="CP022745">
    <property type="protein sequence ID" value="ASY44994.1"/>
    <property type="molecule type" value="Genomic_DNA"/>
</dbReference>
<dbReference type="KEGG" id="shyd:CJD35_11490"/>
<reference evidence="1 2" key="1">
    <citation type="submission" date="2017-08" db="EMBL/GenBank/DDBJ databases">
        <title>Whole Genome Sequence of Sphingobium hydrophobicum C1: Insights into Adaption to the Electronic-waste Contaminated Sediment.</title>
        <authorList>
            <person name="Song D."/>
            <person name="Chen X."/>
            <person name="Xu M."/>
        </authorList>
    </citation>
    <scope>NUCLEOTIDE SEQUENCE [LARGE SCALE GENOMIC DNA]</scope>
    <source>
        <strain evidence="1 2">C1</strain>
    </source>
</reference>
<evidence type="ECO:0008006" key="3">
    <source>
        <dbReference type="Google" id="ProtNLM"/>
    </source>
</evidence>
<dbReference type="RefSeq" id="WP_095687060.1">
    <property type="nucleotide sequence ID" value="NZ_CP022745.1"/>
</dbReference>
<dbReference type="Proteomes" id="UP000217141">
    <property type="component" value="Chromosome I"/>
</dbReference>
<protein>
    <recommendedName>
        <fullName evidence="3">Terminase small subunit</fullName>
    </recommendedName>
</protein>
<dbReference type="AlphaFoldDB" id="A0A249MUZ7"/>
<evidence type="ECO:0000313" key="1">
    <source>
        <dbReference type="EMBL" id="ASY44994.1"/>
    </source>
</evidence>
<gene>
    <name evidence="1" type="ORF">CJD35_11490</name>
</gene>
<evidence type="ECO:0000313" key="2">
    <source>
        <dbReference type="Proteomes" id="UP000217141"/>
    </source>
</evidence>
<accession>A0A249MUZ7</accession>
<proteinExistence type="predicted"/>